<evidence type="ECO:0000256" key="6">
    <source>
        <dbReference type="ARBA" id="ARBA00023136"/>
    </source>
</evidence>
<dbReference type="CDD" id="cd00112">
    <property type="entry name" value="LDLa"/>
    <property type="match status" value="3"/>
</dbReference>
<dbReference type="GO" id="GO:0005886">
    <property type="term" value="C:plasma membrane"/>
    <property type="evidence" value="ECO:0007669"/>
    <property type="project" value="TreeGrafter"/>
</dbReference>
<dbReference type="GO" id="GO:0016192">
    <property type="term" value="P:vesicle-mediated transport"/>
    <property type="evidence" value="ECO:0007669"/>
    <property type="project" value="UniProtKB-ARBA"/>
</dbReference>
<keyword evidence="13" id="KW-1185">Reference proteome</keyword>
<evidence type="ECO:0000256" key="3">
    <source>
        <dbReference type="ARBA" id="ARBA00022692"/>
    </source>
</evidence>
<dbReference type="InterPro" id="IPR036055">
    <property type="entry name" value="LDL_receptor-like_sf"/>
</dbReference>
<evidence type="ECO:0000256" key="8">
    <source>
        <dbReference type="PROSITE-ProRule" id="PRU00124"/>
    </source>
</evidence>
<reference evidence="12" key="1">
    <citation type="submission" date="2022-12" db="EMBL/GenBank/DDBJ databases">
        <title>Chromosome-level genome assembly of the bean flower thrips Megalurothrips usitatus.</title>
        <authorList>
            <person name="Ma L."/>
            <person name="Liu Q."/>
            <person name="Li H."/>
            <person name="Cai W."/>
        </authorList>
    </citation>
    <scope>NUCLEOTIDE SEQUENCE</scope>
    <source>
        <strain evidence="12">Cailab_2022a</strain>
    </source>
</reference>
<dbReference type="InterPro" id="IPR023415">
    <property type="entry name" value="LDLR_class-A_CS"/>
</dbReference>
<feature type="disulfide bond" evidence="8">
    <location>
        <begin position="99"/>
        <end position="114"/>
    </location>
</feature>
<proteinExistence type="predicted"/>
<keyword evidence="3 10" id="KW-0812">Transmembrane</keyword>
<keyword evidence="5 10" id="KW-1133">Transmembrane helix</keyword>
<dbReference type="Gene3D" id="4.10.400.10">
    <property type="entry name" value="Low-density Lipoprotein Receptor"/>
    <property type="match status" value="2"/>
</dbReference>
<dbReference type="PROSITE" id="PS01209">
    <property type="entry name" value="LDLRA_1"/>
    <property type="match status" value="1"/>
</dbReference>
<comment type="caution">
    <text evidence="8">Lacks conserved residue(s) required for the propagation of feature annotation.</text>
</comment>
<evidence type="ECO:0000256" key="11">
    <source>
        <dbReference type="SAM" id="SignalP"/>
    </source>
</evidence>
<name>A0AAV7XW61_9NEOP</name>
<evidence type="ECO:0000256" key="7">
    <source>
        <dbReference type="ARBA" id="ARBA00023157"/>
    </source>
</evidence>
<keyword evidence="11" id="KW-0732">Signal</keyword>
<feature type="region of interest" description="Disordered" evidence="9">
    <location>
        <begin position="206"/>
        <end position="242"/>
    </location>
</feature>
<dbReference type="SMART" id="SM00192">
    <property type="entry name" value="LDLa"/>
    <property type="match status" value="3"/>
</dbReference>
<dbReference type="SUPFAM" id="SSF57424">
    <property type="entry name" value="LDL receptor-like module"/>
    <property type="match status" value="3"/>
</dbReference>
<evidence type="ECO:0000256" key="1">
    <source>
        <dbReference type="ARBA" id="ARBA00004167"/>
    </source>
</evidence>
<keyword evidence="6 10" id="KW-0472">Membrane</keyword>
<comment type="subcellular location">
    <subcellularLocation>
        <location evidence="2">Endomembrane system</location>
    </subcellularLocation>
    <subcellularLocation>
        <location evidence="1">Membrane</location>
        <topology evidence="1">Single-pass membrane protein</topology>
    </subcellularLocation>
</comment>
<dbReference type="EMBL" id="JAPTSV010000003">
    <property type="protein sequence ID" value="KAJ1529221.1"/>
    <property type="molecule type" value="Genomic_DNA"/>
</dbReference>
<keyword evidence="4" id="KW-0677">Repeat</keyword>
<gene>
    <name evidence="12" type="ORF">ONE63_006025</name>
</gene>
<dbReference type="AlphaFoldDB" id="A0AAV7XW61"/>
<feature type="disulfide bond" evidence="8">
    <location>
        <begin position="22"/>
        <end position="34"/>
    </location>
</feature>
<feature type="compositionally biased region" description="Low complexity" evidence="9">
    <location>
        <begin position="206"/>
        <end position="218"/>
    </location>
</feature>
<evidence type="ECO:0000256" key="10">
    <source>
        <dbReference type="SAM" id="Phobius"/>
    </source>
</evidence>
<dbReference type="Proteomes" id="UP001075354">
    <property type="component" value="Chromosome 3"/>
</dbReference>
<accession>A0AAV7XW61</accession>
<evidence type="ECO:0000256" key="2">
    <source>
        <dbReference type="ARBA" id="ARBA00004308"/>
    </source>
</evidence>
<dbReference type="Gene3D" id="4.10.1220.10">
    <property type="entry name" value="EGF-type module"/>
    <property type="match status" value="1"/>
</dbReference>
<dbReference type="InterPro" id="IPR002172">
    <property type="entry name" value="LDrepeatLR_classA_rpt"/>
</dbReference>
<evidence type="ECO:0000256" key="5">
    <source>
        <dbReference type="ARBA" id="ARBA00022989"/>
    </source>
</evidence>
<evidence type="ECO:0000313" key="13">
    <source>
        <dbReference type="Proteomes" id="UP001075354"/>
    </source>
</evidence>
<dbReference type="PROSITE" id="PS50068">
    <property type="entry name" value="LDLRA_2"/>
    <property type="match status" value="3"/>
</dbReference>
<dbReference type="PRINTS" id="PR00261">
    <property type="entry name" value="LDLRECEPTOR"/>
</dbReference>
<keyword evidence="7 8" id="KW-1015">Disulfide bond</keyword>
<feature type="chain" id="PRO_5043709310" evidence="11">
    <location>
        <begin position="18"/>
        <end position="325"/>
    </location>
</feature>
<dbReference type="PANTHER" id="PTHR24270">
    <property type="entry name" value="LOW-DENSITY LIPOPROTEIN RECEPTOR-RELATED"/>
    <property type="match status" value="1"/>
</dbReference>
<evidence type="ECO:0000313" key="12">
    <source>
        <dbReference type="EMBL" id="KAJ1529221.1"/>
    </source>
</evidence>
<evidence type="ECO:0000256" key="9">
    <source>
        <dbReference type="SAM" id="MobiDB-lite"/>
    </source>
</evidence>
<dbReference type="InterPro" id="IPR050685">
    <property type="entry name" value="LDLR"/>
</dbReference>
<protein>
    <submittedName>
        <fullName evidence="12">Uncharacterized protein</fullName>
    </submittedName>
</protein>
<feature type="signal peptide" evidence="11">
    <location>
        <begin position="1"/>
        <end position="17"/>
    </location>
</feature>
<feature type="transmembrane region" description="Helical" evidence="10">
    <location>
        <begin position="253"/>
        <end position="278"/>
    </location>
</feature>
<comment type="caution">
    <text evidence="12">The sequence shown here is derived from an EMBL/GenBank/DDBJ whole genome shotgun (WGS) entry which is preliminary data.</text>
</comment>
<feature type="disulfide bond" evidence="8">
    <location>
        <begin position="29"/>
        <end position="47"/>
    </location>
</feature>
<dbReference type="GO" id="GO:0012505">
    <property type="term" value="C:endomembrane system"/>
    <property type="evidence" value="ECO:0007669"/>
    <property type="project" value="UniProtKB-SubCell"/>
</dbReference>
<sequence length="325" mass="34578">MILTALLVSGVAALAAAVAPHCPAGTMDCLVGRCLREQFVCDGRVDCFNATDEKQATCGGNCKPGAFFCIELVVKKDPWTGRTTMGRGQGRCFADYRKCDRHQDCADNSDEAGCPNPLLPQTTANRTVYTCERTGGGGGRGSLSVATKCDGRPDCKLSLDEAFCEACKEGGMLCKGRCISRAMVCDTFEDCEFGLDEQNCVYTAPTTTPSPPTSAAATELTHRPASIEPSLEPNPAEPTPEEVVTEEESGDPVAVVVGCVLLGVVLLVSGGVAALFWWSRRKLRYAAYEVAERDRENGRVSMGEILLSDQLGHDSRSAASTLTLA</sequence>
<dbReference type="Pfam" id="PF00057">
    <property type="entry name" value="Ldl_recept_a"/>
    <property type="match status" value="1"/>
</dbReference>
<organism evidence="12 13">
    <name type="scientific">Megalurothrips usitatus</name>
    <name type="common">bean blossom thrips</name>
    <dbReference type="NCBI Taxonomy" id="439358"/>
    <lineage>
        <taxon>Eukaryota</taxon>
        <taxon>Metazoa</taxon>
        <taxon>Ecdysozoa</taxon>
        <taxon>Arthropoda</taxon>
        <taxon>Hexapoda</taxon>
        <taxon>Insecta</taxon>
        <taxon>Pterygota</taxon>
        <taxon>Neoptera</taxon>
        <taxon>Paraneoptera</taxon>
        <taxon>Thysanoptera</taxon>
        <taxon>Terebrantia</taxon>
        <taxon>Thripoidea</taxon>
        <taxon>Thripidae</taxon>
        <taxon>Megalurothrips</taxon>
    </lineage>
</organism>
<feature type="disulfide bond" evidence="8">
    <location>
        <begin position="185"/>
        <end position="200"/>
    </location>
</feature>
<evidence type="ECO:0000256" key="4">
    <source>
        <dbReference type="ARBA" id="ARBA00022737"/>
    </source>
</evidence>